<name>A0AC35G051_9BILA</name>
<dbReference type="WBParaSite" id="PS1159_v2.g22448.t1">
    <property type="protein sequence ID" value="PS1159_v2.g22448.t1"/>
    <property type="gene ID" value="PS1159_v2.g22448"/>
</dbReference>
<dbReference type="Proteomes" id="UP000887580">
    <property type="component" value="Unplaced"/>
</dbReference>
<organism evidence="1 2">
    <name type="scientific">Panagrolaimus sp. PS1159</name>
    <dbReference type="NCBI Taxonomy" id="55785"/>
    <lineage>
        <taxon>Eukaryota</taxon>
        <taxon>Metazoa</taxon>
        <taxon>Ecdysozoa</taxon>
        <taxon>Nematoda</taxon>
        <taxon>Chromadorea</taxon>
        <taxon>Rhabditida</taxon>
        <taxon>Tylenchina</taxon>
        <taxon>Panagrolaimomorpha</taxon>
        <taxon>Panagrolaimoidea</taxon>
        <taxon>Panagrolaimidae</taxon>
        <taxon>Panagrolaimus</taxon>
    </lineage>
</organism>
<protein>
    <submittedName>
        <fullName evidence="2">Uncharacterized protein</fullName>
    </submittedName>
</protein>
<evidence type="ECO:0000313" key="2">
    <source>
        <dbReference type="WBParaSite" id="PS1159_v2.g22448.t1"/>
    </source>
</evidence>
<sequence length="335" mass="37900">MANISIFDQTKNILPVYWTYCGLGGFAFLANFLIVFVYLSTSTLRSKFALFIGLAIAEGINGAGFLITGMERLITEYSLQDVYSYPKVTRSDCASQIGNTLLIIGSQGPALISVALGIERFCAIKFPASYRRFKERMFHFLLVLTTFSCIISACMALYIGLSLEKDIPAFFTCSLSLAFGYTYTTFNYLFTSFGHFAGFIFNSIAFWIIQNFKNSAKNKTFLKEVDQIRLMLFITICSLIMVVAPNLFLYLARFNIYTVDNMFLGWLNCAFVFRSAFSLYLLGFRSPKFRQRFFELTGCCTAFKVLPSDAMKSLSHTIPTRNFTRPATQSPITVF</sequence>
<reference evidence="2" key="1">
    <citation type="submission" date="2022-11" db="UniProtKB">
        <authorList>
            <consortium name="WormBaseParasite"/>
        </authorList>
    </citation>
    <scope>IDENTIFICATION</scope>
</reference>
<accession>A0AC35G051</accession>
<proteinExistence type="predicted"/>
<evidence type="ECO:0000313" key="1">
    <source>
        <dbReference type="Proteomes" id="UP000887580"/>
    </source>
</evidence>